<dbReference type="InterPro" id="IPR050763">
    <property type="entry name" value="ABC_transporter_ATP-binding"/>
</dbReference>
<keyword evidence="2" id="KW-0547">Nucleotide-binding</keyword>
<comment type="caution">
    <text evidence="5">The sequence shown here is derived from an EMBL/GenBank/DDBJ whole genome shotgun (WGS) entry which is preliminary data.</text>
</comment>
<evidence type="ECO:0000256" key="2">
    <source>
        <dbReference type="ARBA" id="ARBA00022741"/>
    </source>
</evidence>
<feature type="domain" description="ABC transporter" evidence="4">
    <location>
        <begin position="19"/>
        <end position="48"/>
    </location>
</feature>
<keyword evidence="1" id="KW-0813">Transport</keyword>
<evidence type="ECO:0000256" key="3">
    <source>
        <dbReference type="ARBA" id="ARBA00022840"/>
    </source>
</evidence>
<accession>X0U931</accession>
<dbReference type="InterPro" id="IPR003439">
    <property type="entry name" value="ABC_transporter-like_ATP-bd"/>
</dbReference>
<evidence type="ECO:0000256" key="1">
    <source>
        <dbReference type="ARBA" id="ARBA00022448"/>
    </source>
</evidence>
<name>X0U931_9ZZZZ</name>
<dbReference type="PANTHER" id="PTHR42711:SF18">
    <property type="entry name" value="ABC TRANSPORTER, ATP-BINDING PROTEIN"/>
    <property type="match status" value="1"/>
</dbReference>
<dbReference type="InterPro" id="IPR027417">
    <property type="entry name" value="P-loop_NTPase"/>
</dbReference>
<proteinExistence type="predicted"/>
<gene>
    <name evidence="5" type="ORF">S01H1_45735</name>
</gene>
<keyword evidence="3" id="KW-0067">ATP-binding</keyword>
<feature type="non-terminal residue" evidence="5">
    <location>
        <position position="48"/>
    </location>
</feature>
<evidence type="ECO:0000259" key="4">
    <source>
        <dbReference type="Pfam" id="PF00005"/>
    </source>
</evidence>
<dbReference type="AlphaFoldDB" id="X0U931"/>
<dbReference type="PANTHER" id="PTHR42711">
    <property type="entry name" value="ABC TRANSPORTER ATP-BINDING PROTEIN"/>
    <property type="match status" value="1"/>
</dbReference>
<sequence>MNLIEVKNLSKKYNEHLAVDNISFDVKEGEIFGLLGPNGAGKSTTISM</sequence>
<organism evidence="5">
    <name type="scientific">marine sediment metagenome</name>
    <dbReference type="NCBI Taxonomy" id="412755"/>
    <lineage>
        <taxon>unclassified sequences</taxon>
        <taxon>metagenomes</taxon>
        <taxon>ecological metagenomes</taxon>
    </lineage>
</organism>
<dbReference type="Gene3D" id="3.40.50.300">
    <property type="entry name" value="P-loop containing nucleotide triphosphate hydrolases"/>
    <property type="match status" value="1"/>
</dbReference>
<dbReference type="GO" id="GO:0005524">
    <property type="term" value="F:ATP binding"/>
    <property type="evidence" value="ECO:0007669"/>
    <property type="project" value="UniProtKB-KW"/>
</dbReference>
<reference evidence="5" key="1">
    <citation type="journal article" date="2014" name="Front. Microbiol.">
        <title>High frequency of phylogenetically diverse reductive dehalogenase-homologous genes in deep subseafloor sedimentary metagenomes.</title>
        <authorList>
            <person name="Kawai M."/>
            <person name="Futagami T."/>
            <person name="Toyoda A."/>
            <person name="Takaki Y."/>
            <person name="Nishi S."/>
            <person name="Hori S."/>
            <person name="Arai W."/>
            <person name="Tsubouchi T."/>
            <person name="Morono Y."/>
            <person name="Uchiyama I."/>
            <person name="Ito T."/>
            <person name="Fujiyama A."/>
            <person name="Inagaki F."/>
            <person name="Takami H."/>
        </authorList>
    </citation>
    <scope>NUCLEOTIDE SEQUENCE</scope>
    <source>
        <strain evidence="5">Expedition CK06-06</strain>
    </source>
</reference>
<dbReference type="Pfam" id="PF00005">
    <property type="entry name" value="ABC_tran"/>
    <property type="match status" value="1"/>
</dbReference>
<evidence type="ECO:0000313" key="5">
    <source>
        <dbReference type="EMBL" id="GAG02334.1"/>
    </source>
</evidence>
<dbReference type="EMBL" id="BARS01029247">
    <property type="protein sequence ID" value="GAG02334.1"/>
    <property type="molecule type" value="Genomic_DNA"/>
</dbReference>
<dbReference type="GO" id="GO:0016887">
    <property type="term" value="F:ATP hydrolysis activity"/>
    <property type="evidence" value="ECO:0007669"/>
    <property type="project" value="InterPro"/>
</dbReference>
<protein>
    <recommendedName>
        <fullName evidence="4">ABC transporter domain-containing protein</fullName>
    </recommendedName>
</protein>
<dbReference type="SUPFAM" id="SSF52540">
    <property type="entry name" value="P-loop containing nucleoside triphosphate hydrolases"/>
    <property type="match status" value="1"/>
</dbReference>